<proteinExistence type="predicted"/>
<evidence type="ECO:0000313" key="1">
    <source>
        <dbReference type="EMBL" id="RCN43306.1"/>
    </source>
</evidence>
<accession>A0A368GFZ3</accession>
<gene>
    <name evidence="1" type="ORF">ANCCAN_10720</name>
</gene>
<keyword evidence="2" id="KW-1185">Reference proteome</keyword>
<dbReference type="EMBL" id="JOJR01000162">
    <property type="protein sequence ID" value="RCN43306.1"/>
    <property type="molecule type" value="Genomic_DNA"/>
</dbReference>
<sequence length="66" mass="7486">MNNIMITPIQAHFFSLRISRMATMLAVCRLVVFLTAVHTVSARGRPINIFEQKEGGDITQLREKGR</sequence>
<organism evidence="1 2">
    <name type="scientific">Ancylostoma caninum</name>
    <name type="common">Dog hookworm</name>
    <dbReference type="NCBI Taxonomy" id="29170"/>
    <lineage>
        <taxon>Eukaryota</taxon>
        <taxon>Metazoa</taxon>
        <taxon>Ecdysozoa</taxon>
        <taxon>Nematoda</taxon>
        <taxon>Chromadorea</taxon>
        <taxon>Rhabditida</taxon>
        <taxon>Rhabditina</taxon>
        <taxon>Rhabditomorpha</taxon>
        <taxon>Strongyloidea</taxon>
        <taxon>Ancylostomatidae</taxon>
        <taxon>Ancylostomatinae</taxon>
        <taxon>Ancylostoma</taxon>
    </lineage>
</organism>
<dbReference type="AlphaFoldDB" id="A0A368GFZ3"/>
<protein>
    <submittedName>
        <fullName evidence="1">Uncharacterized protein</fullName>
    </submittedName>
</protein>
<evidence type="ECO:0000313" key="2">
    <source>
        <dbReference type="Proteomes" id="UP000252519"/>
    </source>
</evidence>
<comment type="caution">
    <text evidence="1">The sequence shown here is derived from an EMBL/GenBank/DDBJ whole genome shotgun (WGS) entry which is preliminary data.</text>
</comment>
<dbReference type="Proteomes" id="UP000252519">
    <property type="component" value="Unassembled WGS sequence"/>
</dbReference>
<dbReference type="OrthoDB" id="10481869at2759"/>
<name>A0A368GFZ3_ANCCA</name>
<reference evidence="1 2" key="1">
    <citation type="submission" date="2014-10" db="EMBL/GenBank/DDBJ databases">
        <title>Draft genome of the hookworm Ancylostoma caninum.</title>
        <authorList>
            <person name="Mitreva M."/>
        </authorList>
    </citation>
    <scope>NUCLEOTIDE SEQUENCE [LARGE SCALE GENOMIC DNA]</scope>
    <source>
        <strain evidence="1 2">Baltimore</strain>
    </source>
</reference>